<dbReference type="Pfam" id="PF07686">
    <property type="entry name" value="V-set"/>
    <property type="match status" value="1"/>
</dbReference>
<feature type="domain" description="Ig-like" evidence="2">
    <location>
        <begin position="133"/>
        <end position="225"/>
    </location>
</feature>
<dbReference type="Proteomes" id="UP000663860">
    <property type="component" value="Unassembled WGS sequence"/>
</dbReference>
<comment type="caution">
    <text evidence="3">The sequence shown here is derived from an EMBL/GenBank/DDBJ whole genome shotgun (WGS) entry which is preliminary data.</text>
</comment>
<dbReference type="InterPro" id="IPR013106">
    <property type="entry name" value="Ig_V-set"/>
</dbReference>
<dbReference type="PROSITE" id="PS50835">
    <property type="entry name" value="IG_LIKE"/>
    <property type="match status" value="2"/>
</dbReference>
<dbReference type="InterPro" id="IPR003599">
    <property type="entry name" value="Ig_sub"/>
</dbReference>
<proteinExistence type="predicted"/>
<sequence length="304" mass="34714">MLNLSLQRFANFIILYQLLLSYTTNGSTTSTSTTMYATCGTDVELTCPIRSIKKSDEVISWFRPNSSHNRLSFIAIGDILLPEYASISRFNLISSSLSRLLINNVLIEDQGYYKCKSSSTGQHSIKLIVNSHPYLSPPSPILLYPVNRTFSITCSLLCDSSIDFNNLIWLVNGQPLNEDRHEFLIETISFNTQRLTVFLHKKNHHFNQANYTCRYNGKESSVLVRRRTKEELHRLPRQQGSSSAYLLQTAFDTEEELHRLPRQQGSSSAYLLQTAFDTGQTQYQSSYKYLLISLLLLKIINCAI</sequence>
<protein>
    <recommendedName>
        <fullName evidence="2">Ig-like domain-containing protein</fullName>
    </recommendedName>
</protein>
<evidence type="ECO:0000256" key="1">
    <source>
        <dbReference type="SAM" id="SignalP"/>
    </source>
</evidence>
<evidence type="ECO:0000259" key="2">
    <source>
        <dbReference type="PROSITE" id="PS50835"/>
    </source>
</evidence>
<dbReference type="SMART" id="SM00406">
    <property type="entry name" value="IGv"/>
    <property type="match status" value="1"/>
</dbReference>
<gene>
    <name evidence="3" type="ORF">IZO911_LOCUS23635</name>
</gene>
<feature type="signal peptide" evidence="1">
    <location>
        <begin position="1"/>
        <end position="26"/>
    </location>
</feature>
<feature type="chain" id="PRO_5032518802" description="Ig-like domain-containing protein" evidence="1">
    <location>
        <begin position="27"/>
        <end position="304"/>
    </location>
</feature>
<dbReference type="InterPro" id="IPR007110">
    <property type="entry name" value="Ig-like_dom"/>
</dbReference>
<keyword evidence="1" id="KW-0732">Signal</keyword>
<dbReference type="AlphaFoldDB" id="A0A814PWG6"/>
<dbReference type="Gene3D" id="2.60.40.10">
    <property type="entry name" value="Immunoglobulins"/>
    <property type="match status" value="1"/>
</dbReference>
<organism evidence="3 4">
    <name type="scientific">Adineta steineri</name>
    <dbReference type="NCBI Taxonomy" id="433720"/>
    <lineage>
        <taxon>Eukaryota</taxon>
        <taxon>Metazoa</taxon>
        <taxon>Spiralia</taxon>
        <taxon>Gnathifera</taxon>
        <taxon>Rotifera</taxon>
        <taxon>Eurotatoria</taxon>
        <taxon>Bdelloidea</taxon>
        <taxon>Adinetida</taxon>
        <taxon>Adinetidae</taxon>
        <taxon>Adineta</taxon>
    </lineage>
</organism>
<accession>A0A814PWG6</accession>
<dbReference type="InterPro" id="IPR013783">
    <property type="entry name" value="Ig-like_fold"/>
</dbReference>
<dbReference type="SMART" id="SM00409">
    <property type="entry name" value="IG"/>
    <property type="match status" value="2"/>
</dbReference>
<dbReference type="EMBL" id="CAJNOE010000275">
    <property type="protein sequence ID" value="CAF1111856.1"/>
    <property type="molecule type" value="Genomic_DNA"/>
</dbReference>
<dbReference type="InterPro" id="IPR036179">
    <property type="entry name" value="Ig-like_dom_sf"/>
</dbReference>
<evidence type="ECO:0000313" key="4">
    <source>
        <dbReference type="Proteomes" id="UP000663860"/>
    </source>
</evidence>
<reference evidence="3" key="1">
    <citation type="submission" date="2021-02" db="EMBL/GenBank/DDBJ databases">
        <authorList>
            <person name="Nowell W R."/>
        </authorList>
    </citation>
    <scope>NUCLEOTIDE SEQUENCE</scope>
</reference>
<dbReference type="SUPFAM" id="SSF48726">
    <property type="entry name" value="Immunoglobulin"/>
    <property type="match status" value="2"/>
</dbReference>
<evidence type="ECO:0000313" key="3">
    <source>
        <dbReference type="EMBL" id="CAF1111856.1"/>
    </source>
</evidence>
<name>A0A814PWG6_9BILA</name>
<feature type="domain" description="Ig-like" evidence="2">
    <location>
        <begin position="40"/>
        <end position="126"/>
    </location>
</feature>